<accession>A0ABY2N1T4</accession>
<evidence type="ECO:0000313" key="2">
    <source>
        <dbReference type="Proteomes" id="UP000297422"/>
    </source>
</evidence>
<proteinExistence type="predicted"/>
<keyword evidence="2" id="KW-1185">Reference proteome</keyword>
<comment type="caution">
    <text evidence="1">The sequence shown here is derived from an EMBL/GenBank/DDBJ whole genome shotgun (WGS) entry which is preliminary data.</text>
</comment>
<dbReference type="EMBL" id="RQGT01000074">
    <property type="protein sequence ID" value="TGM14414.1"/>
    <property type="molecule type" value="Genomic_DNA"/>
</dbReference>
<gene>
    <name evidence="1" type="ORF">EHQ90_12470</name>
</gene>
<protein>
    <submittedName>
        <fullName evidence="1">Uncharacterized protein</fullName>
    </submittedName>
</protein>
<dbReference type="Proteomes" id="UP000297422">
    <property type="component" value="Unassembled WGS sequence"/>
</dbReference>
<sequence>MKKPSVAFANSAEQNDLVALNILFTQWIQSVDSFVREEESSKKDSLDLNPVLWYKKRSLRFVRARAFLDNPQSIFSEESFKRL</sequence>
<organism evidence="1 2">
    <name type="scientific">Leptospira stimsonii</name>
    <dbReference type="NCBI Taxonomy" id="2202203"/>
    <lineage>
        <taxon>Bacteria</taxon>
        <taxon>Pseudomonadati</taxon>
        <taxon>Spirochaetota</taxon>
        <taxon>Spirochaetia</taxon>
        <taxon>Leptospirales</taxon>
        <taxon>Leptospiraceae</taxon>
        <taxon>Leptospira</taxon>
    </lineage>
</organism>
<reference evidence="2" key="1">
    <citation type="journal article" date="2019" name="PLoS Negl. Trop. Dis.">
        <title>Revisiting the worldwide diversity of Leptospira species in the environment.</title>
        <authorList>
            <person name="Vincent A.T."/>
            <person name="Schiettekatte O."/>
            <person name="Bourhy P."/>
            <person name="Veyrier F.J."/>
            <person name="Picardeau M."/>
        </authorList>
    </citation>
    <scope>NUCLEOTIDE SEQUENCE [LARGE SCALE GENOMIC DNA]</scope>
    <source>
        <strain evidence="2">201702407</strain>
    </source>
</reference>
<name>A0ABY2N1T4_9LEPT</name>
<dbReference type="RefSeq" id="WP_135685481.1">
    <property type="nucleotide sequence ID" value="NZ_RQEQ01000027.1"/>
</dbReference>
<evidence type="ECO:0000313" key="1">
    <source>
        <dbReference type="EMBL" id="TGM14414.1"/>
    </source>
</evidence>